<gene>
    <name evidence="6" type="ORF">LUZ61_013316</name>
</gene>
<keyword evidence="4" id="KW-1015">Disulfide bond</keyword>
<dbReference type="GO" id="GO:0033907">
    <property type="term" value="F:beta-D-fucosidase activity"/>
    <property type="evidence" value="ECO:0007669"/>
    <property type="project" value="UniProtKB-ARBA"/>
</dbReference>
<evidence type="ECO:0000313" key="7">
    <source>
        <dbReference type="Proteomes" id="UP001210211"/>
    </source>
</evidence>
<dbReference type="AlphaFoldDB" id="A0AAD5W8S3"/>
<dbReference type="PANTHER" id="PTHR10353:SF154">
    <property type="entry name" value="BETA-GLUCOSIDASE 9-RELATED"/>
    <property type="match status" value="1"/>
</dbReference>
<dbReference type="PROSITE" id="PS00653">
    <property type="entry name" value="GLYCOSYL_HYDROL_F1_2"/>
    <property type="match status" value="1"/>
</dbReference>
<dbReference type="InterPro" id="IPR001360">
    <property type="entry name" value="Glyco_hydro_1"/>
</dbReference>
<protein>
    <recommendedName>
        <fullName evidence="8">Beta-glucosidase 12-like</fullName>
    </recommendedName>
</protein>
<dbReference type="EMBL" id="JAMRDG010000002">
    <property type="protein sequence ID" value="KAJ3684152.1"/>
    <property type="molecule type" value="Genomic_DNA"/>
</dbReference>
<evidence type="ECO:0000313" key="6">
    <source>
        <dbReference type="EMBL" id="KAJ3684152.1"/>
    </source>
</evidence>
<sequence>MYVYILHWVSFAIMHPTKMETKRIFVLVPALVLVVCFVSTSPAHASHGDFNRTSFPPGFIFGTASAAYQYEGGWNEGGRGPSIWDTFTHRYPDKIADRSSGDVADDSYHKYKEDVKIMKEMGMDAYRFSISWTRILPNGSLSGGINKDGIQYYNNLINELLSKGLKPFVTLFHWDSPQGLEDQYGGFLSSKIIEDYRDYTEVCFREFGDRVKHWITFNEPWSFCSSGYASGAFAPGRCSSWVGNCSAGDSGTEPYIAAHHQLLAHAAAVQLYRSQYQASQKGIIGITLVSHWFVPYSPNSKSNDAAAERALDFMFGWFMDPLTHGEYPLSMRALVGNRLPKFSKEQSEMVKGSFDFIGLNYYTANYADALPLSSNGLNVSYTTDSRANLTGVRNGIPIGRTAASSWLYIYPRGIRDLLLYTKRKYNNPLIFITENGVDEYNNKSLPLEEALKDDYRIEFYYRHLQYLHMAIKEGANVKGYFAWSLLDNFEWVNGYTVRFGINFVDYDNGQKRYPKNSARWFKQFLAPRSPHY</sequence>
<keyword evidence="7" id="KW-1185">Reference proteome</keyword>
<comment type="caution">
    <text evidence="6">The sequence shown here is derived from an EMBL/GenBank/DDBJ whole genome shotgun (WGS) entry which is preliminary data.</text>
</comment>
<evidence type="ECO:0000256" key="5">
    <source>
        <dbReference type="RuleBase" id="RU003690"/>
    </source>
</evidence>
<proteinExistence type="inferred from homology"/>
<dbReference type="SUPFAM" id="SSF51445">
    <property type="entry name" value="(Trans)glycosidases"/>
    <property type="match status" value="1"/>
</dbReference>
<dbReference type="PRINTS" id="PR00131">
    <property type="entry name" value="GLHYDRLASE1"/>
</dbReference>
<dbReference type="InterPro" id="IPR017853">
    <property type="entry name" value="GH"/>
</dbReference>
<keyword evidence="2" id="KW-0732">Signal</keyword>
<dbReference type="GO" id="GO:0004565">
    <property type="term" value="F:beta-galactosidase activity"/>
    <property type="evidence" value="ECO:0007669"/>
    <property type="project" value="UniProtKB-ARBA"/>
</dbReference>
<accession>A0AAD5W8S3</accession>
<evidence type="ECO:0000256" key="1">
    <source>
        <dbReference type="ARBA" id="ARBA00010838"/>
    </source>
</evidence>
<name>A0AAD5W8S3_9POAL</name>
<dbReference type="Pfam" id="PF00232">
    <property type="entry name" value="Glyco_hydro_1"/>
    <property type="match status" value="1"/>
</dbReference>
<dbReference type="FunFam" id="3.20.20.80:FF:000020">
    <property type="entry name" value="Beta-glucosidase 12"/>
    <property type="match status" value="1"/>
</dbReference>
<evidence type="ECO:0000256" key="3">
    <source>
        <dbReference type="ARBA" id="ARBA00022801"/>
    </source>
</evidence>
<evidence type="ECO:0000256" key="2">
    <source>
        <dbReference type="ARBA" id="ARBA00022729"/>
    </source>
</evidence>
<dbReference type="GO" id="GO:0005975">
    <property type="term" value="P:carbohydrate metabolic process"/>
    <property type="evidence" value="ECO:0007669"/>
    <property type="project" value="InterPro"/>
</dbReference>
<organism evidence="6 7">
    <name type="scientific">Rhynchospora tenuis</name>
    <dbReference type="NCBI Taxonomy" id="198213"/>
    <lineage>
        <taxon>Eukaryota</taxon>
        <taxon>Viridiplantae</taxon>
        <taxon>Streptophyta</taxon>
        <taxon>Embryophyta</taxon>
        <taxon>Tracheophyta</taxon>
        <taxon>Spermatophyta</taxon>
        <taxon>Magnoliopsida</taxon>
        <taxon>Liliopsida</taxon>
        <taxon>Poales</taxon>
        <taxon>Cyperaceae</taxon>
        <taxon>Cyperoideae</taxon>
        <taxon>Rhynchosporeae</taxon>
        <taxon>Rhynchospora</taxon>
    </lineage>
</organism>
<reference evidence="6 7" key="1">
    <citation type="journal article" date="2022" name="Cell">
        <title>Repeat-based holocentromeres influence genome architecture and karyotype evolution.</title>
        <authorList>
            <person name="Hofstatter P.G."/>
            <person name="Thangavel G."/>
            <person name="Lux T."/>
            <person name="Neumann P."/>
            <person name="Vondrak T."/>
            <person name="Novak P."/>
            <person name="Zhang M."/>
            <person name="Costa L."/>
            <person name="Castellani M."/>
            <person name="Scott A."/>
            <person name="Toegelov H."/>
            <person name="Fuchs J."/>
            <person name="Mata-Sucre Y."/>
            <person name="Dias Y."/>
            <person name="Vanzela A.L.L."/>
            <person name="Huettel B."/>
            <person name="Almeida C.C.S."/>
            <person name="Simkova H."/>
            <person name="Souza G."/>
            <person name="Pedrosa-Harand A."/>
            <person name="Macas J."/>
            <person name="Mayer K.F.X."/>
            <person name="Houben A."/>
            <person name="Marques A."/>
        </authorList>
    </citation>
    <scope>NUCLEOTIDE SEQUENCE [LARGE SCALE GENOMIC DNA]</scope>
    <source>
        <strain evidence="6">RhyTen1mFocal</strain>
    </source>
</reference>
<dbReference type="InterPro" id="IPR033132">
    <property type="entry name" value="GH_1_N_CS"/>
</dbReference>
<dbReference type="Proteomes" id="UP001210211">
    <property type="component" value="Unassembled WGS sequence"/>
</dbReference>
<keyword evidence="3" id="KW-0378">Hydrolase</keyword>
<evidence type="ECO:0008006" key="8">
    <source>
        <dbReference type="Google" id="ProtNLM"/>
    </source>
</evidence>
<dbReference type="GO" id="GO:0008422">
    <property type="term" value="F:beta-glucosidase activity"/>
    <property type="evidence" value="ECO:0007669"/>
    <property type="project" value="UniProtKB-ARBA"/>
</dbReference>
<dbReference type="PANTHER" id="PTHR10353">
    <property type="entry name" value="GLYCOSYL HYDROLASE"/>
    <property type="match status" value="1"/>
</dbReference>
<comment type="similarity">
    <text evidence="1 5">Belongs to the glycosyl hydrolase 1 family.</text>
</comment>
<dbReference type="Gene3D" id="3.20.20.80">
    <property type="entry name" value="Glycosidases"/>
    <property type="match status" value="1"/>
</dbReference>
<evidence type="ECO:0000256" key="4">
    <source>
        <dbReference type="ARBA" id="ARBA00023157"/>
    </source>
</evidence>